<sequence>MTIASAATPRTDATVDMLLPQLRAASLRLLTAVLRLGDAELVVPARSGLGTRRHVIARMTRHADRTARAIEGDASGVEPADRLHDLSPADLLAALTAALGSVLGALQEHTGATVVADPTAAEAATHAREQLAWLELSHVDLDAGYAMHDVPDASLDAVAAHFRDARAASASDDLLAASPFAPLMAG</sequence>
<gene>
    <name evidence="1" type="ORF">SAMN04489720_2159</name>
</gene>
<protein>
    <recommendedName>
        <fullName evidence="3">Mycothiol maleylpyruvate isomerase N-terminal domain-containing protein</fullName>
    </recommendedName>
</protein>
<dbReference type="STRING" id="399736.SAMN04489720_2159"/>
<proteinExistence type="predicted"/>
<accession>A0A1G8ERG1</accession>
<name>A0A1G8ERG1_9MICO</name>
<reference evidence="2" key="1">
    <citation type="submission" date="2016-10" db="EMBL/GenBank/DDBJ databases">
        <authorList>
            <person name="Varghese N."/>
            <person name="Submissions S."/>
        </authorList>
    </citation>
    <scope>NUCLEOTIDE SEQUENCE [LARGE SCALE GENOMIC DNA]</scope>
    <source>
        <strain evidence="2">DSM 22002</strain>
    </source>
</reference>
<evidence type="ECO:0000313" key="1">
    <source>
        <dbReference type="EMBL" id="SDH72407.1"/>
    </source>
</evidence>
<dbReference type="RefSeq" id="WP_092504911.1">
    <property type="nucleotide sequence ID" value="NZ_LT629695.1"/>
</dbReference>
<evidence type="ECO:0000313" key="2">
    <source>
        <dbReference type="Proteomes" id="UP000198822"/>
    </source>
</evidence>
<dbReference type="OrthoDB" id="5118203at2"/>
<evidence type="ECO:0008006" key="3">
    <source>
        <dbReference type="Google" id="ProtNLM"/>
    </source>
</evidence>
<dbReference type="Proteomes" id="UP000198822">
    <property type="component" value="Chromosome I"/>
</dbReference>
<dbReference type="AlphaFoldDB" id="A0A1G8ERG1"/>
<keyword evidence="2" id="KW-1185">Reference proteome</keyword>
<organism evidence="1 2">
    <name type="scientific">Agrococcus jejuensis</name>
    <dbReference type="NCBI Taxonomy" id="399736"/>
    <lineage>
        <taxon>Bacteria</taxon>
        <taxon>Bacillati</taxon>
        <taxon>Actinomycetota</taxon>
        <taxon>Actinomycetes</taxon>
        <taxon>Micrococcales</taxon>
        <taxon>Microbacteriaceae</taxon>
        <taxon>Agrococcus</taxon>
    </lineage>
</organism>
<dbReference type="EMBL" id="LT629695">
    <property type="protein sequence ID" value="SDH72407.1"/>
    <property type="molecule type" value="Genomic_DNA"/>
</dbReference>